<dbReference type="eggNOG" id="KOG0016">
    <property type="taxonomic scope" value="Eukaryota"/>
</dbReference>
<keyword evidence="4" id="KW-0812">Transmembrane</keyword>
<protein>
    <recommendedName>
        <fullName evidence="7">ClpP/crotonase</fullName>
    </recommendedName>
</protein>
<dbReference type="EMBL" id="GL377303">
    <property type="protein sequence ID" value="EFJ00020.1"/>
    <property type="molecule type" value="Genomic_DNA"/>
</dbReference>
<evidence type="ECO:0000313" key="5">
    <source>
        <dbReference type="EMBL" id="EFJ00020.1"/>
    </source>
</evidence>
<dbReference type="SUPFAM" id="SSF52096">
    <property type="entry name" value="ClpP/crotonase"/>
    <property type="match status" value="1"/>
</dbReference>
<evidence type="ECO:0000256" key="2">
    <source>
        <dbReference type="ARBA" id="ARBA00023140"/>
    </source>
</evidence>
<keyword evidence="3" id="KW-0413">Isomerase</keyword>
<dbReference type="Pfam" id="PF00378">
    <property type="entry name" value="ECH_1"/>
    <property type="match status" value="1"/>
</dbReference>
<dbReference type="AlphaFoldDB" id="D8PVE9"/>
<dbReference type="VEuPathDB" id="FungiDB:SCHCODRAFT_02607760"/>
<feature type="transmembrane region" description="Helical" evidence="4">
    <location>
        <begin position="112"/>
        <end position="135"/>
    </location>
</feature>
<dbReference type="PANTHER" id="PTHR43684">
    <property type="match status" value="1"/>
</dbReference>
<keyword evidence="4" id="KW-1133">Transmembrane helix</keyword>
<dbReference type="RefSeq" id="XP_003034922.1">
    <property type="nucleotide sequence ID" value="XM_003034876.1"/>
</dbReference>
<reference evidence="5 6" key="1">
    <citation type="journal article" date="2010" name="Nat. Biotechnol.">
        <title>Genome sequence of the model mushroom Schizophyllum commune.</title>
        <authorList>
            <person name="Ohm R.A."/>
            <person name="de Jong J.F."/>
            <person name="Lugones L.G."/>
            <person name="Aerts A."/>
            <person name="Kothe E."/>
            <person name="Stajich J.E."/>
            <person name="de Vries R.P."/>
            <person name="Record E."/>
            <person name="Levasseur A."/>
            <person name="Baker S.E."/>
            <person name="Bartholomew K.A."/>
            <person name="Coutinho P.M."/>
            <person name="Erdmann S."/>
            <person name="Fowler T.J."/>
            <person name="Gathman A.C."/>
            <person name="Lombard V."/>
            <person name="Henrissat B."/>
            <person name="Knabe N."/>
            <person name="Kuees U."/>
            <person name="Lilly W.W."/>
            <person name="Lindquist E."/>
            <person name="Lucas S."/>
            <person name="Magnuson J.K."/>
            <person name="Piumi F."/>
            <person name="Raudaskoski M."/>
            <person name="Salamov A."/>
            <person name="Schmutz J."/>
            <person name="Schwarze F.W.M.R."/>
            <person name="vanKuyk P.A."/>
            <person name="Horton J.S."/>
            <person name="Grigoriev I.V."/>
            <person name="Woesten H.A.B."/>
        </authorList>
    </citation>
    <scope>NUCLEOTIDE SEQUENCE [LARGE SCALE GENOMIC DNA]</scope>
    <source>
        <strain evidence="6">H4-8 / FGSC 9210</strain>
    </source>
</reference>
<dbReference type="GO" id="GO:0005782">
    <property type="term" value="C:peroxisomal matrix"/>
    <property type="evidence" value="ECO:0007669"/>
    <property type="project" value="TreeGrafter"/>
</dbReference>
<dbReference type="CDD" id="cd06558">
    <property type="entry name" value="crotonase-like"/>
    <property type="match status" value="1"/>
</dbReference>
<proteinExistence type="predicted"/>
<name>D8PVE9_SCHCM</name>
<dbReference type="InterPro" id="IPR051053">
    <property type="entry name" value="ECH/Chromodomain_protein"/>
</dbReference>
<dbReference type="PANTHER" id="PTHR43684:SF1">
    <property type="entry name" value="ENOYL-COA DELTA ISOMERASE 2"/>
    <property type="match status" value="1"/>
</dbReference>
<comment type="subcellular location">
    <subcellularLocation>
        <location evidence="1">Peroxisome</location>
    </subcellularLocation>
</comment>
<dbReference type="STRING" id="578458.D8PVE9"/>
<evidence type="ECO:0000256" key="3">
    <source>
        <dbReference type="ARBA" id="ARBA00023235"/>
    </source>
</evidence>
<dbReference type="KEGG" id="scm:SCHCO_02607760"/>
<dbReference type="GO" id="GO:0004165">
    <property type="term" value="F:delta(3)-delta(2)-enoyl-CoA isomerase activity"/>
    <property type="evidence" value="ECO:0007669"/>
    <property type="project" value="UniProtKB-ARBA"/>
</dbReference>
<dbReference type="GeneID" id="9595446"/>
<feature type="transmembrane region" description="Helical" evidence="4">
    <location>
        <begin position="141"/>
        <end position="163"/>
    </location>
</feature>
<evidence type="ECO:0000313" key="6">
    <source>
        <dbReference type="Proteomes" id="UP000007431"/>
    </source>
</evidence>
<dbReference type="InterPro" id="IPR001753">
    <property type="entry name" value="Enoyl-CoA_hydra/iso"/>
</dbReference>
<organism evidence="6">
    <name type="scientific">Schizophyllum commune (strain H4-8 / FGSC 9210)</name>
    <name type="common">Split gill fungus</name>
    <dbReference type="NCBI Taxonomy" id="578458"/>
    <lineage>
        <taxon>Eukaryota</taxon>
        <taxon>Fungi</taxon>
        <taxon>Dikarya</taxon>
        <taxon>Basidiomycota</taxon>
        <taxon>Agaricomycotina</taxon>
        <taxon>Agaricomycetes</taxon>
        <taxon>Agaricomycetidae</taxon>
        <taxon>Agaricales</taxon>
        <taxon>Schizophyllaceae</taxon>
        <taxon>Schizophyllum</taxon>
    </lineage>
</organism>
<keyword evidence="2" id="KW-0576">Peroxisome</keyword>
<dbReference type="Proteomes" id="UP000007431">
    <property type="component" value="Unassembled WGS sequence"/>
</dbReference>
<dbReference type="OrthoDB" id="448450at2759"/>
<dbReference type="InParanoid" id="D8PVE9"/>
<sequence>MSSAPEGVRVEVHGPIATITLNRPASLNALQPEDYDLFATSLREIDAREDVLVTVWQATGNYFCTGTNFKRERPWDASVYADTPNSVRQNLLKGVAATTLDCSQALYKHSKILVAAVNGPVMGIAAAMLGHFDFIYALPNAWLSVPFTFLGIIAEAGSSITFANRMGVAKANEVLLWGRKKGADELLTCGFYNEIFPPQSTEEFHASVRKRIEFELDGLDRTALLGVKRLLKDAQNEKNNFDAANMREAYAQAERFASGTPTARFEMIAKKELRHKL</sequence>
<evidence type="ECO:0000256" key="4">
    <source>
        <dbReference type="SAM" id="Phobius"/>
    </source>
</evidence>
<keyword evidence="4" id="KW-0472">Membrane</keyword>
<gene>
    <name evidence="5" type="ORF">SCHCODRAFT_14069</name>
</gene>
<dbReference type="HOGENOM" id="CLU_009834_6_2_1"/>
<keyword evidence="6" id="KW-1185">Reference proteome</keyword>
<dbReference type="Gene3D" id="3.90.226.10">
    <property type="entry name" value="2-enoyl-CoA Hydratase, Chain A, domain 1"/>
    <property type="match status" value="1"/>
</dbReference>
<evidence type="ECO:0000256" key="1">
    <source>
        <dbReference type="ARBA" id="ARBA00004275"/>
    </source>
</evidence>
<dbReference type="GO" id="GO:0006635">
    <property type="term" value="P:fatty acid beta-oxidation"/>
    <property type="evidence" value="ECO:0007669"/>
    <property type="project" value="TreeGrafter"/>
</dbReference>
<accession>D8PVE9</accession>
<dbReference type="OMA" id="FQAIMDF"/>
<evidence type="ECO:0008006" key="7">
    <source>
        <dbReference type="Google" id="ProtNLM"/>
    </source>
</evidence>
<dbReference type="InterPro" id="IPR029045">
    <property type="entry name" value="ClpP/crotonase-like_dom_sf"/>
</dbReference>